<feature type="region of interest" description="Disordered" evidence="7">
    <location>
        <begin position="40"/>
        <end position="86"/>
    </location>
</feature>
<evidence type="ECO:0000256" key="8">
    <source>
        <dbReference type="SAM" id="SignalP"/>
    </source>
</evidence>
<evidence type="ECO:0000256" key="5">
    <source>
        <dbReference type="ARBA" id="ARBA00023316"/>
    </source>
</evidence>
<dbReference type="Pfam" id="PF03734">
    <property type="entry name" value="YkuD"/>
    <property type="match status" value="1"/>
</dbReference>
<keyword evidence="12" id="KW-1185">Reference proteome</keyword>
<feature type="signal peptide" evidence="8">
    <location>
        <begin position="1"/>
        <end position="20"/>
    </location>
</feature>
<dbReference type="GO" id="GO:0016740">
    <property type="term" value="F:transferase activity"/>
    <property type="evidence" value="ECO:0007669"/>
    <property type="project" value="UniProtKB-KW"/>
</dbReference>
<dbReference type="SUPFAM" id="SSF141523">
    <property type="entry name" value="L,D-transpeptidase catalytic domain-like"/>
    <property type="match status" value="1"/>
</dbReference>
<gene>
    <name evidence="10" type="ORF">IV501_04650</name>
    <name evidence="11" type="ORF">IV501_09975</name>
</gene>
<feature type="active site" description="Nucleophile" evidence="6">
    <location>
        <position position="290"/>
    </location>
</feature>
<feature type="chain" id="PRO_5038277272" evidence="8">
    <location>
        <begin position="21"/>
        <end position="314"/>
    </location>
</feature>
<dbReference type="GO" id="GO:0009252">
    <property type="term" value="P:peptidoglycan biosynthetic process"/>
    <property type="evidence" value="ECO:0007669"/>
    <property type="project" value="UniProtKB-KW"/>
</dbReference>
<dbReference type="PROSITE" id="PS52029">
    <property type="entry name" value="LD_TPASE"/>
    <property type="match status" value="1"/>
</dbReference>
<dbReference type="CDD" id="cd16913">
    <property type="entry name" value="YkuD_like"/>
    <property type="match status" value="1"/>
</dbReference>
<feature type="compositionally biased region" description="Low complexity" evidence="7">
    <location>
        <begin position="58"/>
        <end position="74"/>
    </location>
</feature>
<evidence type="ECO:0000256" key="2">
    <source>
        <dbReference type="ARBA" id="ARBA00022679"/>
    </source>
</evidence>
<feature type="domain" description="L,D-TPase catalytic" evidence="9">
    <location>
        <begin position="194"/>
        <end position="313"/>
    </location>
</feature>
<dbReference type="InterPro" id="IPR038063">
    <property type="entry name" value="Transpep_catalytic_dom"/>
</dbReference>
<keyword evidence="3 6" id="KW-0133">Cell shape</keyword>
<evidence type="ECO:0000313" key="10">
    <source>
        <dbReference type="EMBL" id="MBK4346914.1"/>
    </source>
</evidence>
<keyword evidence="2" id="KW-0808">Transferase</keyword>
<dbReference type="EMBL" id="JAEPES010000003">
    <property type="protein sequence ID" value="MBK4347963.1"/>
    <property type="molecule type" value="Genomic_DNA"/>
</dbReference>
<dbReference type="Proteomes" id="UP000636458">
    <property type="component" value="Unassembled WGS sequence"/>
</dbReference>
<evidence type="ECO:0000256" key="6">
    <source>
        <dbReference type="PROSITE-ProRule" id="PRU01373"/>
    </source>
</evidence>
<comment type="pathway">
    <text evidence="1 6">Cell wall biogenesis; peptidoglycan biosynthesis.</text>
</comment>
<evidence type="ECO:0000256" key="1">
    <source>
        <dbReference type="ARBA" id="ARBA00004752"/>
    </source>
</evidence>
<dbReference type="AlphaFoldDB" id="A0A934SS24"/>
<evidence type="ECO:0000313" key="12">
    <source>
        <dbReference type="Proteomes" id="UP000636458"/>
    </source>
</evidence>
<comment type="caution">
    <text evidence="11">The sequence shown here is derived from an EMBL/GenBank/DDBJ whole genome shotgun (WGS) entry which is preliminary data.</text>
</comment>
<dbReference type="RefSeq" id="WP_200555196.1">
    <property type="nucleotide sequence ID" value="NZ_JAEPES010000001.1"/>
</dbReference>
<name>A0A934SS24_9MICO</name>
<sequence>MGASRTAIVMVLVAAASSVALPGAAVALAHRAPMPTGPSAVAPVIAGDASQSPNGKLPAGTPSPSSPAPTATAPAEPPPVDPASLPEARYDAVIPGLPEYASPQVTELARVAYSLRADALLSAEPGGPPIARFAATNFLGEPTVVVRVALQKRWALVLTPARSVLPSQNGGSAPAQTAGWMPVALLTQPRALTSSIVIAVSHQTLSIVTEGAPAKSFAVGVGTAATPTPQGVTGYLQARYLDANQHQTRFRVQLSSLHSAAADEPFGGSDGGLIGIHYERTATGAVSHGCVRLGEDAVRAVDALPLGTPLSIVG</sequence>
<accession>A0A934SS24</accession>
<dbReference type="GO" id="GO:0008360">
    <property type="term" value="P:regulation of cell shape"/>
    <property type="evidence" value="ECO:0007669"/>
    <property type="project" value="UniProtKB-UniRule"/>
</dbReference>
<reference evidence="11" key="1">
    <citation type="submission" date="2021-01" db="EMBL/GenBank/DDBJ databases">
        <title>Lacisediminihabitans sp. nov. strain G11-30, isolated from Antarctic Soil.</title>
        <authorList>
            <person name="Li J."/>
        </authorList>
    </citation>
    <scope>NUCLEOTIDE SEQUENCE</scope>
    <source>
        <strain evidence="11">G11-30</strain>
    </source>
</reference>
<evidence type="ECO:0000256" key="3">
    <source>
        <dbReference type="ARBA" id="ARBA00022960"/>
    </source>
</evidence>
<dbReference type="GO" id="GO:0071555">
    <property type="term" value="P:cell wall organization"/>
    <property type="evidence" value="ECO:0007669"/>
    <property type="project" value="UniProtKB-UniRule"/>
</dbReference>
<protein>
    <submittedName>
        <fullName evidence="11">L,D-transpeptidase family protein</fullName>
    </submittedName>
</protein>
<keyword evidence="8" id="KW-0732">Signal</keyword>
<dbReference type="InterPro" id="IPR005490">
    <property type="entry name" value="LD_TPept_cat_dom"/>
</dbReference>
<feature type="active site" description="Proton donor/acceptor" evidence="6">
    <location>
        <position position="277"/>
    </location>
</feature>
<evidence type="ECO:0000256" key="7">
    <source>
        <dbReference type="SAM" id="MobiDB-lite"/>
    </source>
</evidence>
<dbReference type="EMBL" id="JAEPES010000001">
    <property type="protein sequence ID" value="MBK4346914.1"/>
    <property type="molecule type" value="Genomic_DNA"/>
</dbReference>
<organism evidence="11 12">
    <name type="scientific">Lacisediminihabitans changchengi</name>
    <dbReference type="NCBI Taxonomy" id="2787634"/>
    <lineage>
        <taxon>Bacteria</taxon>
        <taxon>Bacillati</taxon>
        <taxon>Actinomycetota</taxon>
        <taxon>Actinomycetes</taxon>
        <taxon>Micrococcales</taxon>
        <taxon>Microbacteriaceae</taxon>
        <taxon>Lacisediminihabitans</taxon>
    </lineage>
</organism>
<evidence type="ECO:0000259" key="9">
    <source>
        <dbReference type="PROSITE" id="PS52029"/>
    </source>
</evidence>
<evidence type="ECO:0000256" key="4">
    <source>
        <dbReference type="ARBA" id="ARBA00022984"/>
    </source>
</evidence>
<keyword evidence="4 6" id="KW-0573">Peptidoglycan synthesis</keyword>
<evidence type="ECO:0000313" key="11">
    <source>
        <dbReference type="EMBL" id="MBK4347963.1"/>
    </source>
</evidence>
<proteinExistence type="predicted"/>
<keyword evidence="5 6" id="KW-0961">Cell wall biogenesis/degradation</keyword>
<dbReference type="Gene3D" id="2.40.440.10">
    <property type="entry name" value="L,D-transpeptidase catalytic domain-like"/>
    <property type="match status" value="1"/>
</dbReference>